<feature type="transmembrane region" description="Helical" evidence="8">
    <location>
        <begin position="163"/>
        <end position="182"/>
    </location>
</feature>
<dbReference type="GO" id="GO:0016872">
    <property type="term" value="F:intramolecular lyase activity"/>
    <property type="evidence" value="ECO:0007669"/>
    <property type="project" value="InterPro"/>
</dbReference>
<evidence type="ECO:0000256" key="8">
    <source>
        <dbReference type="SAM" id="Phobius"/>
    </source>
</evidence>
<dbReference type="STRING" id="1801743.A2824_02925"/>
<keyword evidence="3 8" id="KW-0812">Transmembrane</keyword>
<keyword evidence="5 8" id="KW-1133">Transmembrane helix</keyword>
<comment type="caution">
    <text evidence="10">The sequence shown here is derived from an EMBL/GenBank/DDBJ whole genome shotgun (WGS) entry which is preliminary data.</text>
</comment>
<evidence type="ECO:0000256" key="4">
    <source>
        <dbReference type="ARBA" id="ARBA00022746"/>
    </source>
</evidence>
<reference evidence="10 11" key="1">
    <citation type="journal article" date="2016" name="Nat. Commun.">
        <title>Thousands of microbial genomes shed light on interconnected biogeochemical processes in an aquifer system.</title>
        <authorList>
            <person name="Anantharaman K."/>
            <person name="Brown C.T."/>
            <person name="Hug L.A."/>
            <person name="Sharon I."/>
            <person name="Castelle C.J."/>
            <person name="Probst A.J."/>
            <person name="Thomas B.C."/>
            <person name="Singh A."/>
            <person name="Wilkins M.J."/>
            <person name="Karaoz U."/>
            <person name="Brodie E.L."/>
            <person name="Williams K.H."/>
            <person name="Hubbard S.S."/>
            <person name="Banfield J.F."/>
        </authorList>
    </citation>
    <scope>NUCLEOTIDE SEQUENCE [LARGE SCALE GENOMIC DNA]</scope>
</reference>
<organism evidence="10 11">
    <name type="scientific">Candidatus Nomurabacteria bacterium RIFCSPHIGHO2_01_FULL_42_16</name>
    <dbReference type="NCBI Taxonomy" id="1801743"/>
    <lineage>
        <taxon>Bacteria</taxon>
        <taxon>Candidatus Nomuraibacteriota</taxon>
    </lineage>
</organism>
<feature type="transmembrane region" description="Helical" evidence="8">
    <location>
        <begin position="70"/>
        <end position="90"/>
    </location>
</feature>
<evidence type="ECO:0000256" key="6">
    <source>
        <dbReference type="ARBA" id="ARBA00023136"/>
    </source>
</evidence>
<comment type="pathway">
    <text evidence="2">Carotenoid biosynthesis.</text>
</comment>
<evidence type="ECO:0000256" key="5">
    <source>
        <dbReference type="ARBA" id="ARBA00022989"/>
    </source>
</evidence>
<proteinExistence type="predicted"/>
<feature type="transmembrane region" description="Helical" evidence="8">
    <location>
        <begin position="134"/>
        <end position="151"/>
    </location>
</feature>
<keyword evidence="4" id="KW-0125">Carotenoid biosynthesis</keyword>
<name>A0A1F6VH50_9BACT</name>
<dbReference type="EMBL" id="MFTT01000036">
    <property type="protein sequence ID" value="OGI68973.1"/>
    <property type="molecule type" value="Genomic_DNA"/>
</dbReference>
<feature type="domain" description="Lycopene cyclase" evidence="9">
    <location>
        <begin position="132"/>
        <end position="224"/>
    </location>
</feature>
<evidence type="ECO:0000256" key="1">
    <source>
        <dbReference type="ARBA" id="ARBA00004141"/>
    </source>
</evidence>
<dbReference type="Pfam" id="PF18916">
    <property type="entry name" value="Lycopene_cyc"/>
    <property type="match status" value="1"/>
</dbReference>
<feature type="transmembrane region" description="Helical" evidence="8">
    <location>
        <begin position="32"/>
        <end position="50"/>
    </location>
</feature>
<evidence type="ECO:0000256" key="7">
    <source>
        <dbReference type="ARBA" id="ARBA00023235"/>
    </source>
</evidence>
<dbReference type="GO" id="GO:0016117">
    <property type="term" value="P:carotenoid biosynthetic process"/>
    <property type="evidence" value="ECO:0007669"/>
    <property type="project" value="UniProtKB-KW"/>
</dbReference>
<evidence type="ECO:0000259" key="9">
    <source>
        <dbReference type="Pfam" id="PF18916"/>
    </source>
</evidence>
<sequence>MQYAWLIWSSVLVVIWLAVYFSLKNKESKREMLLVSLWTSLLGFTEPLFVPEYWNPPSLFNLAARTGFDIESFIFAFGVGGLAVIIYERIFQIRHEQISTEEKHLPRHRYHLFALLSAPIIFILLSIFTNLNPIYSATIALIGGGLFTWYCRPNLKKKMIASAFIFLGFYSLYFLILTTLYSDYVRQVWNLAAVSGILILGIPLEELMFAFGLGFLWSSVHEHLKWYKIKNFDIIK</sequence>
<protein>
    <recommendedName>
        <fullName evidence="9">Lycopene cyclase domain-containing protein</fullName>
    </recommendedName>
</protein>
<feature type="transmembrane region" description="Helical" evidence="8">
    <location>
        <begin position="188"/>
        <end position="217"/>
    </location>
</feature>
<evidence type="ECO:0000256" key="2">
    <source>
        <dbReference type="ARBA" id="ARBA00004829"/>
    </source>
</evidence>
<evidence type="ECO:0000313" key="11">
    <source>
        <dbReference type="Proteomes" id="UP000178059"/>
    </source>
</evidence>
<gene>
    <name evidence="10" type="ORF">A2824_02925</name>
</gene>
<feature type="transmembrane region" description="Helical" evidence="8">
    <location>
        <begin position="110"/>
        <end position="128"/>
    </location>
</feature>
<feature type="transmembrane region" description="Helical" evidence="8">
    <location>
        <begin position="6"/>
        <end position="23"/>
    </location>
</feature>
<keyword evidence="7" id="KW-0413">Isomerase</keyword>
<evidence type="ECO:0000313" key="10">
    <source>
        <dbReference type="EMBL" id="OGI68973.1"/>
    </source>
</evidence>
<dbReference type="GO" id="GO:0045436">
    <property type="term" value="F:lycopene beta cyclase activity"/>
    <property type="evidence" value="ECO:0007669"/>
    <property type="project" value="UniProtKB-ARBA"/>
</dbReference>
<dbReference type="Proteomes" id="UP000178059">
    <property type="component" value="Unassembled WGS sequence"/>
</dbReference>
<accession>A0A1F6VH50</accession>
<comment type="subcellular location">
    <subcellularLocation>
        <location evidence="1">Membrane</location>
        <topology evidence="1">Multi-pass membrane protein</topology>
    </subcellularLocation>
</comment>
<dbReference type="AlphaFoldDB" id="A0A1F6VH50"/>
<evidence type="ECO:0000256" key="3">
    <source>
        <dbReference type="ARBA" id="ARBA00022692"/>
    </source>
</evidence>
<dbReference type="InterPro" id="IPR017825">
    <property type="entry name" value="Lycopene_cyclase_dom"/>
</dbReference>
<keyword evidence="6 8" id="KW-0472">Membrane</keyword>
<dbReference type="GO" id="GO:0016020">
    <property type="term" value="C:membrane"/>
    <property type="evidence" value="ECO:0007669"/>
    <property type="project" value="UniProtKB-SubCell"/>
</dbReference>